<gene>
    <name evidence="8" type="primary">dabB</name>
    <name evidence="11" type="ORF">OAN307_c36240</name>
</gene>
<feature type="transmembrane region" description="Helical" evidence="8">
    <location>
        <begin position="164"/>
        <end position="186"/>
    </location>
</feature>
<dbReference type="GO" id="GO:0005886">
    <property type="term" value="C:plasma membrane"/>
    <property type="evidence" value="ECO:0007669"/>
    <property type="project" value="UniProtKB-SubCell"/>
</dbReference>
<evidence type="ECO:0000256" key="8">
    <source>
        <dbReference type="HAMAP-Rule" id="MF_00862"/>
    </source>
</evidence>
<sequence>MAVAWIVLVFPIGLLVVGAIRLRETIMPITLPEWAERTALLGIVLAAYSAVHVIVFGPTTSPVLGLGHFGFSVLLDPVSVILLLLTSILAWVILRFSATHLHGEAGEGSFTFFVCLTLAGIALLVTSGNLVQLGLAWVATAIGVNRLLIFYSDRPGARRAARKNIIFARAADIALAVGLLLLYRAYGVFDIAAINAAARTGFVPPAAVLAAACLAVAAVLQSALLPVQGWLIGAIEAPTPVLALLHAGVVSAGGFLLIRFSDVMLGAPIILAALVIVGGFSALVGSIVMLTQSAAKTALAWSTVSQMGFIMLQCGLGLFPLALLHIFAHALYKAHAFLIAAQAGHVISAARRLGPVAPASVRNVALAMGIAITLYALVGLPLGLVEKSPQAVALGAILVFGVGYLVAQGLADAAPRELGMATARASVLFVVSFLGFQWVAQTLTAGTLPPTPQAGPLEWMLIILTLFSFTAVTVLQALLPLWSAHPAVRGLRVHVTNGFYFNARADRFAGAWKTDTRTKDT</sequence>
<dbReference type="InterPro" id="IPR001750">
    <property type="entry name" value="ND/Mrp_TM"/>
</dbReference>
<dbReference type="Proteomes" id="UP000005307">
    <property type="component" value="Chromosome"/>
</dbReference>
<dbReference type="InterPro" id="IPR003945">
    <property type="entry name" value="NU5C-like"/>
</dbReference>
<reference evidence="11 12" key="1">
    <citation type="journal article" date="2013" name="PLoS ONE">
        <title>Poles Apart: Arctic and Antarctic Octadecabacter strains Share High Genome Plasticity and a New Type of Xanthorhodopsin.</title>
        <authorList>
            <person name="Vollmers J."/>
            <person name="Voget S."/>
            <person name="Dietrich S."/>
            <person name="Gollnow K."/>
            <person name="Smits M."/>
            <person name="Meyer K."/>
            <person name="Brinkhoff T."/>
            <person name="Simon M."/>
            <person name="Daniel R."/>
        </authorList>
    </citation>
    <scope>NUCLEOTIDE SEQUENCE [LARGE SCALE GENOMIC DNA]</scope>
    <source>
        <strain evidence="11 12">307</strain>
    </source>
</reference>
<dbReference type="EMBL" id="CP003740">
    <property type="protein sequence ID" value="AGI69093.1"/>
    <property type="molecule type" value="Genomic_DNA"/>
</dbReference>
<feature type="transmembrane region" description="Helical" evidence="8">
    <location>
        <begin position="6"/>
        <end position="22"/>
    </location>
</feature>
<evidence type="ECO:0000256" key="5">
    <source>
        <dbReference type="ARBA" id="ARBA00022692"/>
    </source>
</evidence>
<keyword evidence="12" id="KW-1185">Reference proteome</keyword>
<dbReference type="STRING" id="391626.OAN307_c36240"/>
<dbReference type="GO" id="GO:0042773">
    <property type="term" value="P:ATP synthesis coupled electron transport"/>
    <property type="evidence" value="ECO:0007669"/>
    <property type="project" value="InterPro"/>
</dbReference>
<keyword evidence="6 8" id="KW-1133">Transmembrane helix</keyword>
<evidence type="ECO:0000259" key="10">
    <source>
        <dbReference type="Pfam" id="PF00361"/>
    </source>
</evidence>
<dbReference type="HOGENOM" id="CLU_007100_11_1_5"/>
<feature type="transmembrane region" description="Helical" evidence="8">
    <location>
        <begin position="134"/>
        <end position="152"/>
    </location>
</feature>
<evidence type="ECO:0000256" key="1">
    <source>
        <dbReference type="ARBA" id="ARBA00002378"/>
    </source>
</evidence>
<dbReference type="GO" id="GO:0015990">
    <property type="term" value="P:electron transport coupled proton transport"/>
    <property type="evidence" value="ECO:0007669"/>
    <property type="project" value="TreeGrafter"/>
</dbReference>
<dbReference type="KEGG" id="oat:OAN307_c36240"/>
<feature type="domain" description="NADH:quinone oxidoreductase/Mrp antiporter transmembrane" evidence="10">
    <location>
        <begin position="127"/>
        <end position="382"/>
    </location>
</feature>
<evidence type="ECO:0000313" key="11">
    <source>
        <dbReference type="EMBL" id="AGI69093.1"/>
    </source>
</evidence>
<dbReference type="PANTHER" id="PTHR42829:SF1">
    <property type="entry name" value="INORGANIC CARBON TRANSPORTER SUBUNIT DABB-RELATED"/>
    <property type="match status" value="1"/>
</dbReference>
<dbReference type="GO" id="GO:0003954">
    <property type="term" value="F:NADH dehydrogenase activity"/>
    <property type="evidence" value="ECO:0007669"/>
    <property type="project" value="TreeGrafter"/>
</dbReference>
<evidence type="ECO:0000256" key="4">
    <source>
        <dbReference type="ARBA" id="ARBA00022475"/>
    </source>
</evidence>
<feature type="transmembrane region" description="Helical" evidence="8">
    <location>
        <begin position="34"/>
        <end position="57"/>
    </location>
</feature>
<evidence type="ECO:0000256" key="7">
    <source>
        <dbReference type="ARBA" id="ARBA00023136"/>
    </source>
</evidence>
<evidence type="ECO:0000256" key="6">
    <source>
        <dbReference type="ARBA" id="ARBA00022989"/>
    </source>
</evidence>
<accession>M9RBF5</accession>
<evidence type="ECO:0000256" key="2">
    <source>
        <dbReference type="ARBA" id="ARBA00004127"/>
    </source>
</evidence>
<evidence type="ECO:0000313" key="12">
    <source>
        <dbReference type="Proteomes" id="UP000005307"/>
    </source>
</evidence>
<proteinExistence type="inferred from homology"/>
<evidence type="ECO:0000256" key="9">
    <source>
        <dbReference type="RuleBase" id="RU000320"/>
    </source>
</evidence>
<dbReference type="HAMAP" id="MF_00862">
    <property type="entry name" value="DabB"/>
    <property type="match status" value="1"/>
</dbReference>
<keyword evidence="7 8" id="KW-0472">Membrane</keyword>
<feature type="transmembrane region" description="Helical" evidence="8">
    <location>
        <begin position="391"/>
        <end position="411"/>
    </location>
</feature>
<feature type="transmembrane region" description="Helical" evidence="8">
    <location>
        <begin position="365"/>
        <end position="385"/>
    </location>
</feature>
<organism evidence="11 12">
    <name type="scientific">Octadecabacter antarcticus 307</name>
    <dbReference type="NCBI Taxonomy" id="391626"/>
    <lineage>
        <taxon>Bacteria</taxon>
        <taxon>Pseudomonadati</taxon>
        <taxon>Pseudomonadota</taxon>
        <taxon>Alphaproteobacteria</taxon>
        <taxon>Rhodobacterales</taxon>
        <taxon>Roseobacteraceae</taxon>
        <taxon>Octadecabacter</taxon>
    </lineage>
</organism>
<dbReference type="Pfam" id="PF00361">
    <property type="entry name" value="Proton_antipo_M"/>
    <property type="match status" value="1"/>
</dbReference>
<keyword evidence="3 8" id="KW-0813">Transport</keyword>
<dbReference type="OrthoDB" id="9811798at2"/>
<feature type="transmembrane region" description="Helical" evidence="8">
    <location>
        <begin position="264"/>
        <end position="288"/>
    </location>
</feature>
<protein>
    <recommendedName>
        <fullName evidence="8">Probable inorganic carbon transporter subunit DabB</fullName>
    </recommendedName>
</protein>
<dbReference type="GO" id="GO:0008137">
    <property type="term" value="F:NADH dehydrogenase (ubiquinone) activity"/>
    <property type="evidence" value="ECO:0007669"/>
    <property type="project" value="InterPro"/>
</dbReference>
<feature type="transmembrane region" description="Helical" evidence="8">
    <location>
        <begin position="110"/>
        <end position="128"/>
    </location>
</feature>
<comment type="similarity">
    <text evidence="8">Belongs to the inorganic carbon transporter (TC 9.A.2) DabB family.</text>
</comment>
<dbReference type="eggNOG" id="COG1009">
    <property type="taxonomic scope" value="Bacteria"/>
</dbReference>
<comment type="subunit">
    <text evidence="8">Forms a complex with DabA.</text>
</comment>
<dbReference type="RefSeq" id="WP_015501051.1">
    <property type="nucleotide sequence ID" value="NC_020911.1"/>
</dbReference>
<keyword evidence="11" id="KW-0560">Oxidoreductase</keyword>
<dbReference type="PANTHER" id="PTHR42829">
    <property type="entry name" value="NADH-UBIQUINONE OXIDOREDUCTASE CHAIN 5"/>
    <property type="match status" value="1"/>
</dbReference>
<feature type="transmembrane region" description="Helical" evidence="8">
    <location>
        <begin position="206"/>
        <end position="227"/>
    </location>
</feature>
<comment type="subcellular location">
    <subcellularLocation>
        <location evidence="8">Cell membrane</location>
        <topology evidence="8">Multi-pass membrane protein</topology>
    </subcellularLocation>
    <subcellularLocation>
        <location evidence="2">Endomembrane system</location>
        <topology evidence="2">Multi-pass membrane protein</topology>
    </subcellularLocation>
    <subcellularLocation>
        <location evidence="9">Membrane</location>
        <topology evidence="9">Multi-pass membrane protein</topology>
    </subcellularLocation>
</comment>
<evidence type="ECO:0000256" key="3">
    <source>
        <dbReference type="ARBA" id="ARBA00022448"/>
    </source>
</evidence>
<feature type="transmembrane region" description="Helical" evidence="8">
    <location>
        <begin position="239"/>
        <end position="258"/>
    </location>
</feature>
<dbReference type="AlphaFoldDB" id="M9RBF5"/>
<keyword evidence="5 8" id="KW-0812">Transmembrane</keyword>
<dbReference type="PRINTS" id="PR01434">
    <property type="entry name" value="NADHDHGNASE5"/>
</dbReference>
<dbReference type="InterPro" id="IPR046396">
    <property type="entry name" value="Transporter_DabB"/>
</dbReference>
<dbReference type="GO" id="GO:0012505">
    <property type="term" value="C:endomembrane system"/>
    <property type="evidence" value="ECO:0007669"/>
    <property type="project" value="UniProtKB-SubCell"/>
</dbReference>
<feature type="transmembrane region" description="Helical" evidence="8">
    <location>
        <begin position="77"/>
        <end position="98"/>
    </location>
</feature>
<keyword evidence="4 8" id="KW-1003">Cell membrane</keyword>
<feature type="transmembrane region" description="Helical" evidence="8">
    <location>
        <begin position="459"/>
        <end position="482"/>
    </location>
</feature>
<name>M9RBF5_9RHOB</name>
<comment type="function">
    <text evidence="8">Part of an energy-coupled inorganic carbon pump.</text>
</comment>
<feature type="transmembrane region" description="Helical" evidence="8">
    <location>
        <begin position="309"/>
        <end position="328"/>
    </location>
</feature>
<comment type="function">
    <text evidence="1">NDH-1 shuttles electrons from NADH, via FMN and iron-sulfur (Fe-S) centers, to quinones in the respiratory chain. The immediate electron acceptor for the enzyme in this species is believed to be ubiquinone. Couples the redox reaction to proton translocation (for every two electrons transferred, four hydrogen ions are translocated across the cytoplasmic membrane), and thus conserves the redox energy in a proton gradient.</text>
</comment>